<protein>
    <submittedName>
        <fullName evidence="1">Uncharacterized protein</fullName>
    </submittedName>
</protein>
<dbReference type="EMBL" id="OC321816">
    <property type="protein sequence ID" value="CAD7410732.1"/>
    <property type="molecule type" value="Genomic_DNA"/>
</dbReference>
<name>A0A7R9D9S8_TIMCR</name>
<reference evidence="1" key="1">
    <citation type="submission" date="2020-11" db="EMBL/GenBank/DDBJ databases">
        <authorList>
            <person name="Tran Van P."/>
        </authorList>
    </citation>
    <scope>NUCLEOTIDE SEQUENCE</scope>
</reference>
<gene>
    <name evidence="1" type="ORF">TCEB3V08_LOCUS10615</name>
</gene>
<organism evidence="1">
    <name type="scientific">Timema cristinae</name>
    <name type="common">Walking stick</name>
    <dbReference type="NCBI Taxonomy" id="61476"/>
    <lineage>
        <taxon>Eukaryota</taxon>
        <taxon>Metazoa</taxon>
        <taxon>Ecdysozoa</taxon>
        <taxon>Arthropoda</taxon>
        <taxon>Hexapoda</taxon>
        <taxon>Insecta</taxon>
        <taxon>Pterygota</taxon>
        <taxon>Neoptera</taxon>
        <taxon>Polyneoptera</taxon>
        <taxon>Phasmatodea</taxon>
        <taxon>Timematodea</taxon>
        <taxon>Timematoidea</taxon>
        <taxon>Timematidae</taxon>
        <taxon>Timema</taxon>
    </lineage>
</organism>
<accession>A0A7R9D9S8</accession>
<sequence length="280" mass="30924">MTYWCEHEQEEPLASSWVNGALQSRDYRSASCMAFGNGSKETTLNINLLATNGAPDYCGVFINNDALAHTTPAVQRCNGRRDARAAPATPPPQFDGWSGGIKAAGSQPRSSVPVVRPGQHGDLRLRAGIAPDEKVELEEVNPHLRGGRVENHLGTPPSSPDRDFNLDLAVLSSRAQHDKRKTEDRSLPIAVRLHRTLELADDKFYVITCGKAGFKNARNETSLVSLKLLDKNNKRLQEVIKFHSYTLRADIERPDGEWTFTLGNMCSIRELTAFLGLFGT</sequence>
<proteinExistence type="predicted"/>
<evidence type="ECO:0000313" key="1">
    <source>
        <dbReference type="EMBL" id="CAD7410732.1"/>
    </source>
</evidence>
<dbReference type="AlphaFoldDB" id="A0A7R9D9S8"/>